<dbReference type="Proteomes" id="UP000562464">
    <property type="component" value="Unassembled WGS sequence"/>
</dbReference>
<dbReference type="PANTHER" id="PTHR46211">
    <property type="entry name" value="GLYCEROPHOSPHORYL DIESTER PHOSPHODIESTERASE"/>
    <property type="match status" value="1"/>
</dbReference>
<protein>
    <submittedName>
        <fullName evidence="2">Glycerophosphoryl diester phosphodiesterase</fullName>
        <ecNumber evidence="2">3.1.4.46</ecNumber>
    </submittedName>
</protein>
<sequence length="233" mass="26736">MEIQSHRGNAVGFVENTLEAFQNIISKGVASIESDVRFTKDKVLVLHHDGELGRVFEGVEQVKNLTYLELQGRKNLILPDKKAHIPSLSDVLDLCKLSGCKINIEFKLEEYQNYQSLVKAVLAMVNEKDMTNLVYYSSFHFPALTYLRTLEKRDCFWLLEQMIPGLADYLPAIDFQGFHMDIKVWRHLPENIKNDLKNAGIVRLWTVNDKTDIELARKDGIDTIITDQALELI</sequence>
<keyword evidence="3" id="KW-1185">Reference proteome</keyword>
<reference evidence="2 3" key="1">
    <citation type="submission" date="2020-08" db="EMBL/GenBank/DDBJ databases">
        <title>Genomic Encyclopedia of Type Strains, Phase IV (KMG-IV): sequencing the most valuable type-strain genomes for metagenomic binning, comparative biology and taxonomic classification.</title>
        <authorList>
            <person name="Goeker M."/>
        </authorList>
    </citation>
    <scope>NUCLEOTIDE SEQUENCE [LARGE SCALE GENOMIC DNA]</scope>
    <source>
        <strain evidence="2 3">DSM 14925</strain>
    </source>
</reference>
<evidence type="ECO:0000313" key="2">
    <source>
        <dbReference type="EMBL" id="MBB5887909.1"/>
    </source>
</evidence>
<dbReference type="GO" id="GO:0008889">
    <property type="term" value="F:glycerophosphodiester phosphodiesterase activity"/>
    <property type="evidence" value="ECO:0007669"/>
    <property type="project" value="UniProtKB-EC"/>
</dbReference>
<accession>A0A841C943</accession>
<dbReference type="Gene3D" id="3.20.20.190">
    <property type="entry name" value="Phosphatidylinositol (PI) phosphodiesterase"/>
    <property type="match status" value="1"/>
</dbReference>
<dbReference type="GO" id="GO:0006629">
    <property type="term" value="P:lipid metabolic process"/>
    <property type="evidence" value="ECO:0007669"/>
    <property type="project" value="InterPro"/>
</dbReference>
<dbReference type="EC" id="3.1.4.46" evidence="2"/>
<feature type="domain" description="GP-PDE" evidence="1">
    <location>
        <begin position="1"/>
        <end position="233"/>
    </location>
</feature>
<dbReference type="SUPFAM" id="SSF51695">
    <property type="entry name" value="PLC-like phosphodiesterases"/>
    <property type="match status" value="1"/>
</dbReference>
<dbReference type="InterPro" id="IPR030395">
    <property type="entry name" value="GP_PDE_dom"/>
</dbReference>
<dbReference type="PANTHER" id="PTHR46211:SF14">
    <property type="entry name" value="GLYCEROPHOSPHODIESTER PHOSPHODIESTERASE"/>
    <property type="match status" value="1"/>
</dbReference>
<dbReference type="AlphaFoldDB" id="A0A841C943"/>
<proteinExistence type="predicted"/>
<evidence type="ECO:0000313" key="3">
    <source>
        <dbReference type="Proteomes" id="UP000562464"/>
    </source>
</evidence>
<name>A0A841C943_9LACT</name>
<dbReference type="EMBL" id="JACHHV010000010">
    <property type="protein sequence ID" value="MBB5887909.1"/>
    <property type="molecule type" value="Genomic_DNA"/>
</dbReference>
<keyword evidence="2" id="KW-0378">Hydrolase</keyword>
<dbReference type="RefSeq" id="WP_183539486.1">
    <property type="nucleotide sequence ID" value="NZ_JACHHV010000010.1"/>
</dbReference>
<dbReference type="Pfam" id="PF03009">
    <property type="entry name" value="GDPD"/>
    <property type="match status" value="1"/>
</dbReference>
<dbReference type="PROSITE" id="PS51704">
    <property type="entry name" value="GP_PDE"/>
    <property type="match status" value="1"/>
</dbReference>
<evidence type="ECO:0000259" key="1">
    <source>
        <dbReference type="PROSITE" id="PS51704"/>
    </source>
</evidence>
<comment type="caution">
    <text evidence="2">The sequence shown here is derived from an EMBL/GenBank/DDBJ whole genome shotgun (WGS) entry which is preliminary data.</text>
</comment>
<organism evidence="2 3">
    <name type="scientific">Lactovum miscens</name>
    <dbReference type="NCBI Taxonomy" id="190387"/>
    <lineage>
        <taxon>Bacteria</taxon>
        <taxon>Bacillati</taxon>
        <taxon>Bacillota</taxon>
        <taxon>Bacilli</taxon>
        <taxon>Lactobacillales</taxon>
        <taxon>Streptococcaceae</taxon>
        <taxon>Lactovum</taxon>
    </lineage>
</organism>
<gene>
    <name evidence="2" type="ORF">HNQ37_000799</name>
</gene>
<dbReference type="InterPro" id="IPR017946">
    <property type="entry name" value="PLC-like_Pdiesterase_TIM-brl"/>
</dbReference>